<keyword evidence="3 5" id="KW-0732">Signal</keyword>
<dbReference type="PANTHER" id="PTHR46847">
    <property type="entry name" value="D-ALLOSE-BINDING PERIPLASMIC PROTEIN-RELATED"/>
    <property type="match status" value="1"/>
</dbReference>
<feature type="domain" description="Periplasmic binding protein" evidence="6">
    <location>
        <begin position="58"/>
        <end position="318"/>
    </location>
</feature>
<evidence type="ECO:0000256" key="2">
    <source>
        <dbReference type="ARBA" id="ARBA00007639"/>
    </source>
</evidence>
<dbReference type="Gene3D" id="3.40.50.2300">
    <property type="match status" value="2"/>
</dbReference>
<dbReference type="RefSeq" id="WP_028529943.1">
    <property type="nucleotide sequence ID" value="NZ_CABLBR010000037.1"/>
</dbReference>
<dbReference type="Pfam" id="PF13407">
    <property type="entry name" value="Peripla_BP_4"/>
    <property type="match status" value="1"/>
</dbReference>
<reference evidence="7" key="1">
    <citation type="journal article" date="2022" name="Cell">
        <title>Design, construction, and in vivo augmentation of a complex gut microbiome.</title>
        <authorList>
            <person name="Cheng A.G."/>
            <person name="Ho P.Y."/>
            <person name="Aranda-Diaz A."/>
            <person name="Jain S."/>
            <person name="Yu F.B."/>
            <person name="Meng X."/>
            <person name="Wang M."/>
            <person name="Iakiviak M."/>
            <person name="Nagashima K."/>
            <person name="Zhao A."/>
            <person name="Murugkar P."/>
            <person name="Patil A."/>
            <person name="Atabakhsh K."/>
            <person name="Weakley A."/>
            <person name="Yan J."/>
            <person name="Brumbaugh A.R."/>
            <person name="Higginbottom S."/>
            <person name="Dimas A."/>
            <person name="Shiver A.L."/>
            <person name="Deutschbauer A."/>
            <person name="Neff N."/>
            <person name="Sonnenburg J.L."/>
            <person name="Huang K.C."/>
            <person name="Fischbach M.A."/>
        </authorList>
    </citation>
    <scope>NUCLEOTIDE SEQUENCE</scope>
    <source>
        <strain evidence="7">DSM 19829</strain>
    </source>
</reference>
<dbReference type="CDD" id="cd01536">
    <property type="entry name" value="PBP1_ABC_sugar_binding-like"/>
    <property type="match status" value="1"/>
</dbReference>
<dbReference type="PROSITE" id="PS51257">
    <property type="entry name" value="PROKAR_LIPOPROTEIN"/>
    <property type="match status" value="1"/>
</dbReference>
<feature type="signal peptide" evidence="5">
    <location>
        <begin position="1"/>
        <end position="22"/>
    </location>
</feature>
<evidence type="ECO:0000313" key="7">
    <source>
        <dbReference type="EMBL" id="UWP58279.1"/>
    </source>
</evidence>
<evidence type="ECO:0000256" key="1">
    <source>
        <dbReference type="ARBA" id="ARBA00004196"/>
    </source>
</evidence>
<dbReference type="Proteomes" id="UP001060164">
    <property type="component" value="Chromosome"/>
</dbReference>
<evidence type="ECO:0000256" key="5">
    <source>
        <dbReference type="SAM" id="SignalP"/>
    </source>
</evidence>
<evidence type="ECO:0000256" key="4">
    <source>
        <dbReference type="SAM" id="MobiDB-lite"/>
    </source>
</evidence>
<keyword evidence="8" id="KW-1185">Reference proteome</keyword>
<organism evidence="7 8">
    <name type="scientific">Ruminococcus gauvreauii</name>
    <dbReference type="NCBI Taxonomy" id="438033"/>
    <lineage>
        <taxon>Bacteria</taxon>
        <taxon>Bacillati</taxon>
        <taxon>Bacillota</taxon>
        <taxon>Clostridia</taxon>
        <taxon>Eubacteriales</taxon>
        <taxon>Oscillospiraceae</taxon>
        <taxon>Ruminococcus</taxon>
    </lineage>
</organism>
<feature type="chain" id="PRO_5046643599" evidence="5">
    <location>
        <begin position="23"/>
        <end position="337"/>
    </location>
</feature>
<feature type="region of interest" description="Disordered" evidence="4">
    <location>
        <begin position="32"/>
        <end position="51"/>
    </location>
</feature>
<evidence type="ECO:0000313" key="8">
    <source>
        <dbReference type="Proteomes" id="UP001060164"/>
    </source>
</evidence>
<evidence type="ECO:0000256" key="3">
    <source>
        <dbReference type="ARBA" id="ARBA00022729"/>
    </source>
</evidence>
<dbReference type="EMBL" id="CP102290">
    <property type="protein sequence ID" value="UWP58279.1"/>
    <property type="molecule type" value="Genomic_DNA"/>
</dbReference>
<protein>
    <submittedName>
        <fullName evidence="7">Sugar ABC transporter substrate-binding protein</fullName>
    </submittedName>
</protein>
<gene>
    <name evidence="7" type="ORF">NQ502_12920</name>
</gene>
<dbReference type="PANTHER" id="PTHR46847:SF1">
    <property type="entry name" value="D-ALLOSE-BINDING PERIPLASMIC PROTEIN-RELATED"/>
    <property type="match status" value="1"/>
</dbReference>
<comment type="subcellular location">
    <subcellularLocation>
        <location evidence="1">Cell envelope</location>
    </subcellularLocation>
</comment>
<accession>A0ABY5VD77</accession>
<name>A0ABY5VD77_9FIRM</name>
<proteinExistence type="inferred from homology"/>
<dbReference type="InterPro" id="IPR025997">
    <property type="entry name" value="SBP_2_dom"/>
</dbReference>
<dbReference type="SUPFAM" id="SSF53822">
    <property type="entry name" value="Periplasmic binding protein-like I"/>
    <property type="match status" value="1"/>
</dbReference>
<comment type="similarity">
    <text evidence="2">Belongs to the bacterial solute-binding protein 2 family.</text>
</comment>
<evidence type="ECO:0000259" key="6">
    <source>
        <dbReference type="Pfam" id="PF13407"/>
    </source>
</evidence>
<dbReference type="InterPro" id="IPR028082">
    <property type="entry name" value="Peripla_BP_I"/>
</dbReference>
<sequence>MKRKVVSILMAAAMVLSCAACGGQSDQAKTEGAAKTEEAADTGEDAEDASKDSGDVKIAYIVKAMSDQFWIDMKEGADKAAEELGVVVDFQAPEKETDVEVQIQYVENAITSGYNAIILSAADSKALNPSIVKANEANIPVVLVNDTIDMEALEADGGKVETYVGIDQYEAAALAGSYAVENIDGGKVALLEGVAGVDALDQRLAGFKDKIEESGKFEIVASQTANCDRNEAFNVVQNILTSNPDVNVIWAVNAEMGQGAIQAIEQAGKSGISVFDFDASDDDMEAIGNGTLVGSVAQYPDLQAKGAIQACLDVLDGKTLEAHTVTKAELITKDNMK</sequence>